<comment type="subcellular location">
    <subcellularLocation>
        <location evidence="1">Cell membrane</location>
        <topology evidence="1">Multi-pass membrane protein</topology>
    </subcellularLocation>
</comment>
<accession>A0A2W4TUC5</accession>
<evidence type="ECO:0000256" key="6">
    <source>
        <dbReference type="ARBA" id="ARBA00023136"/>
    </source>
</evidence>
<reference evidence="8 9" key="2">
    <citation type="submission" date="2018-06" db="EMBL/GenBank/DDBJ databases">
        <title>Metagenomic assembly of (sub)arctic Cyanobacteria and their associated microbiome from non-axenic cultures.</title>
        <authorList>
            <person name="Baurain D."/>
        </authorList>
    </citation>
    <scope>NUCLEOTIDE SEQUENCE [LARGE SCALE GENOMIC DNA]</scope>
    <source>
        <strain evidence="8">ULC129bin1</strain>
    </source>
</reference>
<evidence type="ECO:0000256" key="3">
    <source>
        <dbReference type="ARBA" id="ARBA00022475"/>
    </source>
</evidence>
<dbReference type="AlphaFoldDB" id="A0A2W4TUC5"/>
<dbReference type="InterPro" id="IPR007341">
    <property type="entry name" value="Transgly_assoc"/>
</dbReference>
<keyword evidence="6 7" id="KW-0472">Membrane</keyword>
<dbReference type="Gene3D" id="1.10.1760.20">
    <property type="match status" value="1"/>
</dbReference>
<reference evidence="9" key="1">
    <citation type="submission" date="2018-04" db="EMBL/GenBank/DDBJ databases">
        <authorList>
            <person name="Cornet L."/>
        </authorList>
    </citation>
    <scope>NUCLEOTIDE SEQUENCE [LARGE SCALE GENOMIC DNA]</scope>
</reference>
<protein>
    <submittedName>
        <fullName evidence="8">GlsB/YeaQ/YmgE family stress response membrane protein</fullName>
    </submittedName>
</protein>
<evidence type="ECO:0000256" key="7">
    <source>
        <dbReference type="SAM" id="Phobius"/>
    </source>
</evidence>
<comment type="caution">
    <text evidence="8">The sequence shown here is derived from an EMBL/GenBank/DDBJ whole genome shotgun (WGS) entry which is preliminary data.</text>
</comment>
<dbReference type="Pfam" id="PF04226">
    <property type="entry name" value="Transgly_assoc"/>
    <property type="match status" value="1"/>
</dbReference>
<comment type="similarity">
    <text evidence="2">Belongs to the UPF0410 family.</text>
</comment>
<evidence type="ECO:0000256" key="4">
    <source>
        <dbReference type="ARBA" id="ARBA00022692"/>
    </source>
</evidence>
<evidence type="ECO:0000313" key="8">
    <source>
        <dbReference type="EMBL" id="PZO12482.1"/>
    </source>
</evidence>
<keyword evidence="5 7" id="KW-1133">Transmembrane helix</keyword>
<proteinExistence type="inferred from homology"/>
<sequence length="91" mass="9202">MFTIITWAVLGLIAGAIARAIYPGHQGLGIIGTMVLGIIGAFVGGFLYNLITTGTLAFGASASLGIGSIIVAIIGAVVALFVYYAVTKRTA</sequence>
<dbReference type="Proteomes" id="UP000249354">
    <property type="component" value="Unassembled WGS sequence"/>
</dbReference>
<feature type="transmembrane region" description="Helical" evidence="7">
    <location>
        <begin position="63"/>
        <end position="86"/>
    </location>
</feature>
<feature type="transmembrane region" description="Helical" evidence="7">
    <location>
        <begin position="28"/>
        <end position="51"/>
    </location>
</feature>
<evidence type="ECO:0000313" key="9">
    <source>
        <dbReference type="Proteomes" id="UP000249354"/>
    </source>
</evidence>
<gene>
    <name evidence="8" type="ORF">DCF25_17580</name>
</gene>
<evidence type="ECO:0000256" key="5">
    <source>
        <dbReference type="ARBA" id="ARBA00022989"/>
    </source>
</evidence>
<keyword evidence="4 7" id="KW-0812">Transmembrane</keyword>
<keyword evidence="3" id="KW-1003">Cell membrane</keyword>
<dbReference type="PANTHER" id="PTHR33884:SF3">
    <property type="entry name" value="UPF0410 PROTEIN YMGE"/>
    <property type="match status" value="1"/>
</dbReference>
<dbReference type="GO" id="GO:0005886">
    <property type="term" value="C:plasma membrane"/>
    <property type="evidence" value="ECO:0007669"/>
    <property type="project" value="UniProtKB-SubCell"/>
</dbReference>
<dbReference type="EMBL" id="QBMC01000148">
    <property type="protein sequence ID" value="PZO12482.1"/>
    <property type="molecule type" value="Genomic_DNA"/>
</dbReference>
<evidence type="ECO:0000256" key="1">
    <source>
        <dbReference type="ARBA" id="ARBA00004651"/>
    </source>
</evidence>
<evidence type="ECO:0000256" key="2">
    <source>
        <dbReference type="ARBA" id="ARBA00011006"/>
    </source>
</evidence>
<organism evidence="8 9">
    <name type="scientific">Leptolyngbya foveolarum</name>
    <dbReference type="NCBI Taxonomy" id="47253"/>
    <lineage>
        <taxon>Bacteria</taxon>
        <taxon>Bacillati</taxon>
        <taxon>Cyanobacteriota</taxon>
        <taxon>Cyanophyceae</taxon>
        <taxon>Leptolyngbyales</taxon>
        <taxon>Leptolyngbyaceae</taxon>
        <taxon>Leptolyngbya group</taxon>
        <taxon>Leptolyngbya</taxon>
    </lineage>
</organism>
<dbReference type="PANTHER" id="PTHR33884">
    <property type="entry name" value="UPF0410 PROTEIN YMGE"/>
    <property type="match status" value="1"/>
</dbReference>
<name>A0A2W4TUC5_9CYAN</name>